<evidence type="ECO:0000256" key="10">
    <source>
        <dbReference type="ARBA" id="ARBA00023242"/>
    </source>
</evidence>
<comment type="subcellular location">
    <subcellularLocation>
        <location evidence="1">Nucleus</location>
    </subcellularLocation>
</comment>
<sequence length="88" mass="10517">MRRKSSAYQSFRHLLLHQQPQKFICDVCGRGFSRAYRLSEHVRSHTGERPYQCGVCNKRFTTHSVLWKHRKIHRTAPRPEDKDQPVSR</sequence>
<evidence type="ECO:0000256" key="11">
    <source>
        <dbReference type="PROSITE-ProRule" id="PRU00042"/>
    </source>
</evidence>
<evidence type="ECO:0000256" key="7">
    <source>
        <dbReference type="ARBA" id="ARBA00023015"/>
    </source>
</evidence>
<evidence type="ECO:0000256" key="1">
    <source>
        <dbReference type="ARBA" id="ARBA00004123"/>
    </source>
</evidence>
<dbReference type="GO" id="GO:0000981">
    <property type="term" value="F:DNA-binding transcription factor activity, RNA polymerase II-specific"/>
    <property type="evidence" value="ECO:0007669"/>
    <property type="project" value="TreeGrafter"/>
</dbReference>
<comment type="similarity">
    <text evidence="2">Belongs to the krueppel C2H2-type zinc-finger protein family.</text>
</comment>
<keyword evidence="8" id="KW-0238">DNA-binding</keyword>
<keyword evidence="6" id="KW-0862">Zinc</keyword>
<evidence type="ECO:0000256" key="2">
    <source>
        <dbReference type="ARBA" id="ARBA00006991"/>
    </source>
</evidence>
<dbReference type="FunFam" id="3.30.160.60:FF:000557">
    <property type="entry name" value="zinc finger and SCAN domain-containing protein 29"/>
    <property type="match status" value="1"/>
</dbReference>
<keyword evidence="14" id="KW-1185">Reference proteome</keyword>
<dbReference type="Pfam" id="PF00096">
    <property type="entry name" value="zf-C2H2"/>
    <property type="match status" value="2"/>
</dbReference>
<proteinExistence type="inferred from homology"/>
<evidence type="ECO:0000313" key="14">
    <source>
        <dbReference type="Proteomes" id="UP000694680"/>
    </source>
</evidence>
<reference evidence="13" key="2">
    <citation type="submission" date="2025-08" db="UniProtKB">
        <authorList>
            <consortium name="Ensembl"/>
        </authorList>
    </citation>
    <scope>IDENTIFICATION</scope>
</reference>
<evidence type="ECO:0000256" key="8">
    <source>
        <dbReference type="ARBA" id="ARBA00023125"/>
    </source>
</evidence>
<protein>
    <recommendedName>
        <fullName evidence="12">C2H2-type domain-containing protein</fullName>
    </recommendedName>
</protein>
<reference evidence="13" key="1">
    <citation type="submission" date="2020-06" db="EMBL/GenBank/DDBJ databases">
        <authorList>
            <consortium name="Wellcome Sanger Institute Data Sharing"/>
        </authorList>
    </citation>
    <scope>NUCLEOTIDE SEQUENCE [LARGE SCALE GENOMIC DNA]</scope>
</reference>
<keyword evidence="10" id="KW-0539">Nucleus</keyword>
<keyword evidence="4" id="KW-0677">Repeat</keyword>
<dbReference type="Gene3D" id="3.30.160.60">
    <property type="entry name" value="Classic Zinc Finger"/>
    <property type="match status" value="2"/>
</dbReference>
<dbReference type="AlphaFoldDB" id="A0A8C5DIN9"/>
<accession>A0A8C5DIN9</accession>
<dbReference type="PANTHER" id="PTHR24394">
    <property type="entry name" value="ZINC FINGER PROTEIN"/>
    <property type="match status" value="1"/>
</dbReference>
<feature type="domain" description="C2H2-type" evidence="12">
    <location>
        <begin position="51"/>
        <end position="79"/>
    </location>
</feature>
<dbReference type="InterPro" id="IPR013087">
    <property type="entry name" value="Znf_C2H2_type"/>
</dbReference>
<organism evidence="13 14">
    <name type="scientific">Gouania willdenowi</name>
    <name type="common">Blunt-snouted clingfish</name>
    <name type="synonym">Lepadogaster willdenowi</name>
    <dbReference type="NCBI Taxonomy" id="441366"/>
    <lineage>
        <taxon>Eukaryota</taxon>
        <taxon>Metazoa</taxon>
        <taxon>Chordata</taxon>
        <taxon>Craniata</taxon>
        <taxon>Vertebrata</taxon>
        <taxon>Euteleostomi</taxon>
        <taxon>Actinopterygii</taxon>
        <taxon>Neopterygii</taxon>
        <taxon>Teleostei</taxon>
        <taxon>Neoteleostei</taxon>
        <taxon>Acanthomorphata</taxon>
        <taxon>Ovalentaria</taxon>
        <taxon>Blenniimorphae</taxon>
        <taxon>Blenniiformes</taxon>
        <taxon>Gobiesocoidei</taxon>
        <taxon>Gobiesocidae</taxon>
        <taxon>Gobiesocinae</taxon>
        <taxon>Gouania</taxon>
    </lineage>
</organism>
<dbReference type="GO" id="GO:0005634">
    <property type="term" value="C:nucleus"/>
    <property type="evidence" value="ECO:0007669"/>
    <property type="project" value="UniProtKB-SubCell"/>
</dbReference>
<evidence type="ECO:0000259" key="12">
    <source>
        <dbReference type="PROSITE" id="PS50157"/>
    </source>
</evidence>
<dbReference type="Proteomes" id="UP000694680">
    <property type="component" value="Chromosome 16"/>
</dbReference>
<dbReference type="InterPro" id="IPR036236">
    <property type="entry name" value="Znf_C2H2_sf"/>
</dbReference>
<keyword evidence="5 11" id="KW-0863">Zinc-finger</keyword>
<evidence type="ECO:0000256" key="3">
    <source>
        <dbReference type="ARBA" id="ARBA00022723"/>
    </source>
</evidence>
<dbReference type="GO" id="GO:0003690">
    <property type="term" value="F:double-stranded DNA binding"/>
    <property type="evidence" value="ECO:0007669"/>
    <property type="project" value="UniProtKB-ARBA"/>
</dbReference>
<dbReference type="FunFam" id="3.30.160.60:FF:001370">
    <property type="entry name" value="Zinc finger protein"/>
    <property type="match status" value="1"/>
</dbReference>
<dbReference type="Ensembl" id="ENSGWIT00000004132.1">
    <property type="protein sequence ID" value="ENSGWIP00000003839.1"/>
    <property type="gene ID" value="ENSGWIG00000002069.1"/>
</dbReference>
<evidence type="ECO:0000313" key="13">
    <source>
        <dbReference type="Ensembl" id="ENSGWIP00000003839.1"/>
    </source>
</evidence>
<keyword evidence="7" id="KW-0805">Transcription regulation</keyword>
<evidence type="ECO:0000256" key="6">
    <source>
        <dbReference type="ARBA" id="ARBA00022833"/>
    </source>
</evidence>
<keyword evidence="9" id="KW-0804">Transcription</keyword>
<dbReference type="PROSITE" id="PS00028">
    <property type="entry name" value="ZINC_FINGER_C2H2_1"/>
    <property type="match status" value="2"/>
</dbReference>
<name>A0A8C5DIN9_GOUWI</name>
<dbReference type="GO" id="GO:0008270">
    <property type="term" value="F:zinc ion binding"/>
    <property type="evidence" value="ECO:0007669"/>
    <property type="project" value="UniProtKB-KW"/>
</dbReference>
<evidence type="ECO:0000256" key="5">
    <source>
        <dbReference type="ARBA" id="ARBA00022771"/>
    </source>
</evidence>
<reference evidence="13" key="3">
    <citation type="submission" date="2025-09" db="UniProtKB">
        <authorList>
            <consortium name="Ensembl"/>
        </authorList>
    </citation>
    <scope>IDENTIFICATION</scope>
</reference>
<evidence type="ECO:0000256" key="9">
    <source>
        <dbReference type="ARBA" id="ARBA00023163"/>
    </source>
</evidence>
<dbReference type="SMART" id="SM00355">
    <property type="entry name" value="ZnF_C2H2"/>
    <property type="match status" value="2"/>
</dbReference>
<evidence type="ECO:0000256" key="4">
    <source>
        <dbReference type="ARBA" id="ARBA00022737"/>
    </source>
</evidence>
<dbReference type="SUPFAM" id="SSF57667">
    <property type="entry name" value="beta-beta-alpha zinc fingers"/>
    <property type="match status" value="1"/>
</dbReference>
<dbReference type="PANTHER" id="PTHR24394:SF29">
    <property type="entry name" value="MYONEURIN"/>
    <property type="match status" value="1"/>
</dbReference>
<dbReference type="PROSITE" id="PS50157">
    <property type="entry name" value="ZINC_FINGER_C2H2_2"/>
    <property type="match status" value="2"/>
</dbReference>
<keyword evidence="3" id="KW-0479">Metal-binding</keyword>
<feature type="domain" description="C2H2-type" evidence="12">
    <location>
        <begin position="23"/>
        <end position="50"/>
    </location>
</feature>